<dbReference type="SUPFAM" id="SSF57667">
    <property type="entry name" value="beta-beta-alpha zinc fingers"/>
    <property type="match status" value="1"/>
</dbReference>
<gene>
    <name evidence="3" type="ORF">Fcan01_14462</name>
</gene>
<evidence type="ECO:0000256" key="2">
    <source>
        <dbReference type="SAM" id="MobiDB-lite"/>
    </source>
</evidence>
<sequence>MSFSELHEVIELKFGEIKKYVKSIVIRVERVGSDGSSEELPKVYVVRLMMHTFKFADVILLLSFFVRDRLVEKAKQLVLETNTAMCELHDVELDSTSKRIKTRDKLAKEFGEILVGYRETMWSVLKKKKSLMSTKSDQPPRRQLNLDDIPDGTSVYVIEKIDDQYTASAKQKTELLEMNGVELNRVLIQVFRDALFRPRELTYGESSLQDKFLWAKGAISSTNNRSKDNGVTGGSCSYLDKWTIPLFADPIEVIDPSLFGASFKSAAALKNYTRDYKEAKCSIKPKTVKKLLSRHWDVINYAINSATDNVIDVVEKEDEVCVALSGPEKKKRKSRGTADWQIGRQIGMRFIHVRTHTAEKPFVCETCHSGFADKSGLNKHIKNGCTFKGKGRKLGFKQIEKNRQVVVLPSAPNEGSTSNTEVAELRNEIVTLKSNLQKKDDTIVTLKSNLQKKDETIILLNQKIAGLEKKLTKRHPFSNVQTSNAMQHIIPFPRKRTSQTDNPKSNKKSSASSENNH</sequence>
<feature type="compositionally biased region" description="Low complexity" evidence="2">
    <location>
        <begin position="508"/>
        <end position="517"/>
    </location>
</feature>
<name>A0A226E2M6_FOLCA</name>
<dbReference type="OrthoDB" id="654211at2759"/>
<evidence type="ECO:0000313" key="3">
    <source>
        <dbReference type="EMBL" id="OXA51284.1"/>
    </source>
</evidence>
<dbReference type="EMBL" id="LNIX01000008">
    <property type="protein sequence ID" value="OXA51284.1"/>
    <property type="molecule type" value="Genomic_DNA"/>
</dbReference>
<reference evidence="3 4" key="1">
    <citation type="submission" date="2015-12" db="EMBL/GenBank/DDBJ databases">
        <title>The genome of Folsomia candida.</title>
        <authorList>
            <person name="Faddeeva A."/>
            <person name="Derks M.F."/>
            <person name="Anvar Y."/>
            <person name="Smit S."/>
            <person name="Van Straalen N."/>
            <person name="Roelofs D."/>
        </authorList>
    </citation>
    <scope>NUCLEOTIDE SEQUENCE [LARGE SCALE GENOMIC DNA]</scope>
    <source>
        <strain evidence="3 4">VU population</strain>
        <tissue evidence="3">Whole body</tissue>
    </source>
</reference>
<dbReference type="Gene3D" id="3.30.160.60">
    <property type="entry name" value="Classic Zinc Finger"/>
    <property type="match status" value="1"/>
</dbReference>
<organism evidence="3 4">
    <name type="scientific">Folsomia candida</name>
    <name type="common">Springtail</name>
    <dbReference type="NCBI Taxonomy" id="158441"/>
    <lineage>
        <taxon>Eukaryota</taxon>
        <taxon>Metazoa</taxon>
        <taxon>Ecdysozoa</taxon>
        <taxon>Arthropoda</taxon>
        <taxon>Hexapoda</taxon>
        <taxon>Collembola</taxon>
        <taxon>Entomobryomorpha</taxon>
        <taxon>Isotomoidea</taxon>
        <taxon>Isotomidae</taxon>
        <taxon>Proisotominae</taxon>
        <taxon>Folsomia</taxon>
    </lineage>
</organism>
<dbReference type="AlphaFoldDB" id="A0A226E2M6"/>
<feature type="coiled-coil region" evidence="1">
    <location>
        <begin position="422"/>
        <end position="470"/>
    </location>
</feature>
<dbReference type="InterPro" id="IPR036236">
    <property type="entry name" value="Znf_C2H2_sf"/>
</dbReference>
<comment type="caution">
    <text evidence="3">The sequence shown here is derived from an EMBL/GenBank/DDBJ whole genome shotgun (WGS) entry which is preliminary data.</text>
</comment>
<feature type="region of interest" description="Disordered" evidence="2">
    <location>
        <begin position="475"/>
        <end position="517"/>
    </location>
</feature>
<evidence type="ECO:0000256" key="1">
    <source>
        <dbReference type="SAM" id="Coils"/>
    </source>
</evidence>
<keyword evidence="4" id="KW-1185">Reference proteome</keyword>
<proteinExistence type="predicted"/>
<dbReference type="Proteomes" id="UP000198287">
    <property type="component" value="Unassembled WGS sequence"/>
</dbReference>
<accession>A0A226E2M6</accession>
<keyword evidence="1" id="KW-0175">Coiled coil</keyword>
<evidence type="ECO:0000313" key="4">
    <source>
        <dbReference type="Proteomes" id="UP000198287"/>
    </source>
</evidence>
<protein>
    <submittedName>
        <fullName evidence="3">Protein escargot</fullName>
    </submittedName>
</protein>